<evidence type="ECO:0000313" key="3">
    <source>
        <dbReference type="EMBL" id="NWK57349.1"/>
    </source>
</evidence>
<name>A0A851GJK1_9BACT</name>
<keyword evidence="4" id="KW-1185">Reference proteome</keyword>
<reference evidence="3 4" key="1">
    <citation type="submission" date="2020-07" db="EMBL/GenBank/DDBJ databases">
        <title>Roseicoccus Jingziensis gen. nov., sp. nov., isolated from coastal seawater.</title>
        <authorList>
            <person name="Feng X."/>
        </authorList>
    </citation>
    <scope>NUCLEOTIDE SEQUENCE [LARGE SCALE GENOMIC DNA]</scope>
    <source>
        <strain evidence="3 4">N1E253</strain>
    </source>
</reference>
<dbReference type="RefSeq" id="WP_178934255.1">
    <property type="nucleotide sequence ID" value="NZ_JACBAZ010000010.1"/>
</dbReference>
<evidence type="ECO:0000256" key="1">
    <source>
        <dbReference type="SAM" id="SignalP"/>
    </source>
</evidence>
<dbReference type="Pfam" id="PF07589">
    <property type="entry name" value="PEP-CTERM"/>
    <property type="match status" value="1"/>
</dbReference>
<evidence type="ECO:0000259" key="2">
    <source>
        <dbReference type="Pfam" id="PF07589"/>
    </source>
</evidence>
<accession>A0A851GJK1</accession>
<gene>
    <name evidence="3" type="ORF">HW115_17145</name>
</gene>
<sequence>MKSINYTLALSSFLVASTVVGNAAISINGTNYVDYDATTSAIVDNAGNVIADGSGFVAIGSFGSMSIADIQALTDGTAMASAFDELSSGTMGAAGFDGVWSASFEDAGDTSSLAGQPIYTVIGNGSDLSLSDQFFVYYHGDVNGTGLFLEDPGNNTDAVVAEGAASTGSVVIGEHGNFNYDFGAGNNAAYNLVTIPVPEPTSTALLGLGAFAFVLRRRR</sequence>
<comment type="caution">
    <text evidence="3">The sequence shown here is derived from an EMBL/GenBank/DDBJ whole genome shotgun (WGS) entry which is preliminary data.</text>
</comment>
<dbReference type="EMBL" id="JACBAZ010000010">
    <property type="protein sequence ID" value="NWK57349.1"/>
    <property type="molecule type" value="Genomic_DNA"/>
</dbReference>
<proteinExistence type="predicted"/>
<dbReference type="NCBIfam" id="TIGR02595">
    <property type="entry name" value="PEP_CTERM"/>
    <property type="match status" value="1"/>
</dbReference>
<keyword evidence="1" id="KW-0732">Signal</keyword>
<organism evidence="3 4">
    <name type="scientific">Oceaniferula marina</name>
    <dbReference type="NCBI Taxonomy" id="2748318"/>
    <lineage>
        <taxon>Bacteria</taxon>
        <taxon>Pseudomonadati</taxon>
        <taxon>Verrucomicrobiota</taxon>
        <taxon>Verrucomicrobiia</taxon>
        <taxon>Verrucomicrobiales</taxon>
        <taxon>Verrucomicrobiaceae</taxon>
        <taxon>Oceaniferula</taxon>
    </lineage>
</organism>
<dbReference type="AlphaFoldDB" id="A0A851GJK1"/>
<evidence type="ECO:0000313" key="4">
    <source>
        <dbReference type="Proteomes" id="UP000557872"/>
    </source>
</evidence>
<feature type="chain" id="PRO_5032278399" evidence="1">
    <location>
        <begin position="24"/>
        <end position="219"/>
    </location>
</feature>
<protein>
    <submittedName>
        <fullName evidence="3">PEP-CTERM sorting domain-containing protein</fullName>
    </submittedName>
</protein>
<feature type="signal peptide" evidence="1">
    <location>
        <begin position="1"/>
        <end position="23"/>
    </location>
</feature>
<dbReference type="InterPro" id="IPR013424">
    <property type="entry name" value="Ice-binding_C"/>
</dbReference>
<feature type="domain" description="Ice-binding protein C-terminal" evidence="2">
    <location>
        <begin position="196"/>
        <end position="218"/>
    </location>
</feature>
<dbReference type="Proteomes" id="UP000557872">
    <property type="component" value="Unassembled WGS sequence"/>
</dbReference>